<evidence type="ECO:0000313" key="3">
    <source>
        <dbReference type="Proteomes" id="UP001338125"/>
    </source>
</evidence>
<dbReference type="EMBL" id="JAVFKD010000014">
    <property type="protein sequence ID" value="KAK5989889.1"/>
    <property type="molecule type" value="Genomic_DNA"/>
</dbReference>
<comment type="caution">
    <text evidence="2">The sequence shown here is derived from an EMBL/GenBank/DDBJ whole genome shotgun (WGS) entry which is preliminary data.</text>
</comment>
<name>A0ABR0SCK6_9HYPO</name>
<feature type="compositionally biased region" description="Polar residues" evidence="1">
    <location>
        <begin position="495"/>
        <end position="507"/>
    </location>
</feature>
<dbReference type="Proteomes" id="UP001338125">
    <property type="component" value="Unassembled WGS sequence"/>
</dbReference>
<keyword evidence="3" id="KW-1185">Reference proteome</keyword>
<proteinExistence type="predicted"/>
<feature type="region of interest" description="Disordered" evidence="1">
    <location>
        <begin position="440"/>
        <end position="514"/>
    </location>
</feature>
<accession>A0ABR0SCK6</accession>
<gene>
    <name evidence="2" type="ORF">PT974_08151</name>
</gene>
<evidence type="ECO:0000256" key="1">
    <source>
        <dbReference type="SAM" id="MobiDB-lite"/>
    </source>
</evidence>
<feature type="compositionally biased region" description="Pro residues" evidence="1">
    <location>
        <begin position="477"/>
        <end position="490"/>
    </location>
</feature>
<protein>
    <submittedName>
        <fullName evidence="2">Uncharacterized protein</fullName>
    </submittedName>
</protein>
<organism evidence="2 3">
    <name type="scientific">Cladobotryum mycophilum</name>
    <dbReference type="NCBI Taxonomy" id="491253"/>
    <lineage>
        <taxon>Eukaryota</taxon>
        <taxon>Fungi</taxon>
        <taxon>Dikarya</taxon>
        <taxon>Ascomycota</taxon>
        <taxon>Pezizomycotina</taxon>
        <taxon>Sordariomycetes</taxon>
        <taxon>Hypocreomycetidae</taxon>
        <taxon>Hypocreales</taxon>
        <taxon>Hypocreaceae</taxon>
        <taxon>Cladobotryum</taxon>
    </lineage>
</organism>
<evidence type="ECO:0000313" key="2">
    <source>
        <dbReference type="EMBL" id="KAK5989889.1"/>
    </source>
</evidence>
<reference evidence="2 3" key="1">
    <citation type="submission" date="2024-01" db="EMBL/GenBank/DDBJ databases">
        <title>Complete genome of Cladobotryum mycophilum ATHUM6906.</title>
        <authorList>
            <person name="Christinaki A.C."/>
            <person name="Myridakis A.I."/>
            <person name="Kouvelis V.N."/>
        </authorList>
    </citation>
    <scope>NUCLEOTIDE SEQUENCE [LARGE SCALE GENOMIC DNA]</scope>
    <source>
        <strain evidence="2 3">ATHUM6906</strain>
    </source>
</reference>
<sequence>MSFAISRRDPGLADLSDEALEQLTYMLYMDSTMYFGDQARKWLINQENRIRGLDSSLLRPKGLLSRLAISMGKHKLPLCPARAANLCAAHKAMDPRIVRNLLLLIADECTIQTNRYRGLRLRQELPLSLDGWMERLDFLTALWVGENRYEGIFKRKLKTPVPECATSGCEACILAVIGGSAVYLTDLRASLLARQAYLQKPNRGNVREPRLLRIVESWVSFYEASCQRVVRFCSESIVGDIVDMRTKVRRRRDREVGRHLRRGRFPPPEGHLMIRMTEDGLPMPRQPRFRSGGGSARHRCRAARQDDMVEMSGALGLPAEEQDVKVQHVSDDNDDDLRGLGLVGFGSLSLSDDLMMDGEELPSIKNPFHDRAKEVKVEEVIEWEEEYWIQEYRDLVLRGDDFFDESGPFTATSTTPESVVHHSRSQLCINTQSDEFWTSRIEESESDVESPREITPPSSLHLDDSHIENQSNKFAIPPTPSSSPPPPPSRPLSSFYSQDGVAQTPTQREMGDRPLSQTISMLSTMQRGSAMPLPLDRAEIKGDHKAALAKLEGRESVAGGDNVASCYAAMGWGGPKR</sequence>